<name>A0ABV6VVE7_9ACTN</name>
<dbReference type="Proteomes" id="UP001592531">
    <property type="component" value="Unassembled WGS sequence"/>
</dbReference>
<evidence type="ECO:0000313" key="2">
    <source>
        <dbReference type="Proteomes" id="UP001592531"/>
    </source>
</evidence>
<gene>
    <name evidence="1" type="ORF">ACEZDE_13985</name>
</gene>
<evidence type="ECO:0000313" key="1">
    <source>
        <dbReference type="EMBL" id="MFC1417749.1"/>
    </source>
</evidence>
<comment type="caution">
    <text evidence="1">The sequence shown here is derived from an EMBL/GenBank/DDBJ whole genome shotgun (WGS) entry which is preliminary data.</text>
</comment>
<dbReference type="EMBL" id="JBHFAB010000008">
    <property type="protein sequence ID" value="MFC1417749.1"/>
    <property type="molecule type" value="Genomic_DNA"/>
</dbReference>
<protein>
    <submittedName>
        <fullName evidence="1">Uncharacterized protein</fullName>
    </submittedName>
</protein>
<reference evidence="1 2" key="1">
    <citation type="submission" date="2024-09" db="EMBL/GenBank/DDBJ databases">
        <authorList>
            <person name="Lee S.D."/>
        </authorList>
    </citation>
    <scope>NUCLEOTIDE SEQUENCE [LARGE SCALE GENOMIC DNA]</scope>
    <source>
        <strain evidence="1 2">N8-3</strain>
    </source>
</reference>
<accession>A0ABV6VVE7</accession>
<dbReference type="RefSeq" id="WP_380536095.1">
    <property type="nucleotide sequence ID" value="NZ_JBHFAB010000008.1"/>
</dbReference>
<proteinExistence type="predicted"/>
<sequence length="140" mass="14967">MSDLTARRFGGSDLERLTHAVESAARTGIVDAQFAQAAREAASGRGRVARLAGAVTDLLQALARTQEREHHRTCSAIQSLREPLTAIKAHVQVLGQHPDLPTAARTALLTDLDAEVACLCEELDALAAAVRKPVRPDQGR</sequence>
<keyword evidence="2" id="KW-1185">Reference proteome</keyword>
<organism evidence="1 2">
    <name type="scientific">Streptacidiphilus cavernicola</name>
    <dbReference type="NCBI Taxonomy" id="3342716"/>
    <lineage>
        <taxon>Bacteria</taxon>
        <taxon>Bacillati</taxon>
        <taxon>Actinomycetota</taxon>
        <taxon>Actinomycetes</taxon>
        <taxon>Kitasatosporales</taxon>
        <taxon>Streptomycetaceae</taxon>
        <taxon>Streptacidiphilus</taxon>
    </lineage>
</organism>